<organism evidence="1 2">
    <name type="scientific">Penicillium daleae</name>
    <dbReference type="NCBI Taxonomy" id="63821"/>
    <lineage>
        <taxon>Eukaryota</taxon>
        <taxon>Fungi</taxon>
        <taxon>Dikarya</taxon>
        <taxon>Ascomycota</taxon>
        <taxon>Pezizomycotina</taxon>
        <taxon>Eurotiomycetes</taxon>
        <taxon>Eurotiomycetidae</taxon>
        <taxon>Eurotiales</taxon>
        <taxon>Aspergillaceae</taxon>
        <taxon>Penicillium</taxon>
    </lineage>
</organism>
<sequence length="126" mass="14804">MNRMSGQRLKPISEEITPADHRILSYGGTSSNLERLPSRLQRAKRTSPDSKTQWEEYAYEMSYLKAELQWHKETKQILLQLQEDIFGVFSSLEDALVRATTRLNESEQDYLMLWESSSRYEIGDRI</sequence>
<dbReference type="EMBL" id="JAPVEA010000004">
    <property type="protein sequence ID" value="KAJ5456071.1"/>
    <property type="molecule type" value="Genomic_DNA"/>
</dbReference>
<evidence type="ECO:0000313" key="1">
    <source>
        <dbReference type="EMBL" id="KAJ5456071.1"/>
    </source>
</evidence>
<keyword evidence="2" id="KW-1185">Reference proteome</keyword>
<dbReference type="AlphaFoldDB" id="A0AAD6CAS6"/>
<gene>
    <name evidence="1" type="ORF">N7458_004335</name>
</gene>
<protein>
    <submittedName>
        <fullName evidence="1">Uncharacterized protein</fullName>
    </submittedName>
</protein>
<name>A0AAD6CAS6_9EURO</name>
<accession>A0AAD6CAS6</accession>
<dbReference type="GeneID" id="81597960"/>
<comment type="caution">
    <text evidence="1">The sequence shown here is derived from an EMBL/GenBank/DDBJ whole genome shotgun (WGS) entry which is preliminary data.</text>
</comment>
<dbReference type="Proteomes" id="UP001213681">
    <property type="component" value="Unassembled WGS sequence"/>
</dbReference>
<dbReference type="RefSeq" id="XP_056768444.1">
    <property type="nucleotide sequence ID" value="XM_056907717.1"/>
</dbReference>
<evidence type="ECO:0000313" key="2">
    <source>
        <dbReference type="Proteomes" id="UP001213681"/>
    </source>
</evidence>
<proteinExistence type="predicted"/>
<reference evidence="1" key="1">
    <citation type="submission" date="2022-12" db="EMBL/GenBank/DDBJ databases">
        <authorList>
            <person name="Petersen C."/>
        </authorList>
    </citation>
    <scope>NUCLEOTIDE SEQUENCE</scope>
    <source>
        <strain evidence="1">IBT 16125</strain>
    </source>
</reference>
<reference evidence="1" key="2">
    <citation type="journal article" date="2023" name="IMA Fungus">
        <title>Comparative genomic study of the Penicillium genus elucidates a diverse pangenome and 15 lateral gene transfer events.</title>
        <authorList>
            <person name="Petersen C."/>
            <person name="Sorensen T."/>
            <person name="Nielsen M.R."/>
            <person name="Sondergaard T.E."/>
            <person name="Sorensen J.L."/>
            <person name="Fitzpatrick D.A."/>
            <person name="Frisvad J.C."/>
            <person name="Nielsen K.L."/>
        </authorList>
    </citation>
    <scope>NUCLEOTIDE SEQUENCE</scope>
    <source>
        <strain evidence="1">IBT 16125</strain>
    </source>
</reference>